<dbReference type="HOGENOM" id="CLU_012153_0_0_1"/>
<dbReference type="CDD" id="cd02933">
    <property type="entry name" value="OYE_like_FMN"/>
    <property type="match status" value="1"/>
</dbReference>
<feature type="domain" description="NADH:flavin oxidoreductase/NADH oxidase N-terminal" evidence="2">
    <location>
        <begin position="10"/>
        <end position="350"/>
    </location>
</feature>
<evidence type="ECO:0000256" key="1">
    <source>
        <dbReference type="ARBA" id="ARBA00022630"/>
    </source>
</evidence>
<dbReference type="KEGG" id="cfj:CFIO01_09831"/>
<sequence>MASPKITESKLFKPLKLGNTELEHRIALAPLTRYRNDANHVAKPFVPRYYSDRASTPGTLIISEATGTSMPETGVPHGPAFVTDEQVAAWEKVIAAVHEKKGVWFQQIWAQGRAADPDYQKQRGYKFRSSSAVPMEPGAAVPEEMTEEEILQVIQDFADTAKRVVAAGGDGVEIHGAHGYLLDQFLSDSVNKRTDKWGGSIENRARLLLEVIKAVVEVIGAEKVALRLSPYASFQGAESSDIHGQYTYIVKELKKMNVPFAYLSLVEARGDPAKLLNTTHDPKIAQQTLDFILDIWDNLSPVVVAGGYGPESAAQALEGHYAKWDVIVAFGRSFIANPDLVWRFKHGVPLTKYHRFSFYIRGSEIGYNDYTFSQEYIDAQREWALTHLASNSK</sequence>
<dbReference type="Pfam" id="PF00724">
    <property type="entry name" value="Oxidored_FMN"/>
    <property type="match status" value="1"/>
</dbReference>
<dbReference type="GO" id="GO:0010181">
    <property type="term" value="F:FMN binding"/>
    <property type="evidence" value="ECO:0007669"/>
    <property type="project" value="InterPro"/>
</dbReference>
<gene>
    <name evidence="3" type="ORF">CFIO01_09831</name>
</gene>
<keyword evidence="4" id="KW-1185">Reference proteome</keyword>
<name>A0A010QA49_9PEZI</name>
<dbReference type="OrthoDB" id="276546at2759"/>
<evidence type="ECO:0000313" key="3">
    <source>
        <dbReference type="EMBL" id="EXF73605.1"/>
    </source>
</evidence>
<organism evidence="3 4">
    <name type="scientific">Colletotrichum fioriniae PJ7</name>
    <dbReference type="NCBI Taxonomy" id="1445577"/>
    <lineage>
        <taxon>Eukaryota</taxon>
        <taxon>Fungi</taxon>
        <taxon>Dikarya</taxon>
        <taxon>Ascomycota</taxon>
        <taxon>Pezizomycotina</taxon>
        <taxon>Sordariomycetes</taxon>
        <taxon>Hypocreomycetidae</taxon>
        <taxon>Glomerellales</taxon>
        <taxon>Glomerellaceae</taxon>
        <taxon>Colletotrichum</taxon>
        <taxon>Colletotrichum acutatum species complex</taxon>
    </lineage>
</organism>
<dbReference type="eggNOG" id="KOG0134">
    <property type="taxonomic scope" value="Eukaryota"/>
</dbReference>
<dbReference type="InterPro" id="IPR001155">
    <property type="entry name" value="OxRdtase_FMN_N"/>
</dbReference>
<evidence type="ECO:0000259" key="2">
    <source>
        <dbReference type="Pfam" id="PF00724"/>
    </source>
</evidence>
<dbReference type="FunFam" id="3.20.20.70:FF:000138">
    <property type="entry name" value="NADPH dehydrogenase 1"/>
    <property type="match status" value="1"/>
</dbReference>
<protein>
    <submittedName>
        <fullName evidence="3">NADH:flavin oxidoreductase/NADH oxidase</fullName>
    </submittedName>
</protein>
<dbReference type="PANTHER" id="PTHR22893">
    <property type="entry name" value="NADH OXIDOREDUCTASE-RELATED"/>
    <property type="match status" value="1"/>
</dbReference>
<evidence type="ECO:0000313" key="4">
    <source>
        <dbReference type="Proteomes" id="UP000020467"/>
    </source>
</evidence>
<dbReference type="SUPFAM" id="SSF51395">
    <property type="entry name" value="FMN-linked oxidoreductases"/>
    <property type="match status" value="1"/>
</dbReference>
<accession>A0A010QA49</accession>
<dbReference type="Proteomes" id="UP000020467">
    <property type="component" value="Unassembled WGS sequence"/>
</dbReference>
<dbReference type="Gene3D" id="3.20.20.70">
    <property type="entry name" value="Aldolase class I"/>
    <property type="match status" value="1"/>
</dbReference>
<dbReference type="EMBL" id="JARH01001051">
    <property type="protein sequence ID" value="EXF73605.1"/>
    <property type="molecule type" value="Genomic_DNA"/>
</dbReference>
<dbReference type="PANTHER" id="PTHR22893:SF91">
    <property type="entry name" value="NADPH DEHYDROGENASE 2-RELATED"/>
    <property type="match status" value="1"/>
</dbReference>
<keyword evidence="1" id="KW-0285">Flavoprotein</keyword>
<reference evidence="3 4" key="1">
    <citation type="submission" date="2014-02" db="EMBL/GenBank/DDBJ databases">
        <title>The genome sequence of Colletotrichum fioriniae PJ7.</title>
        <authorList>
            <person name="Baroncelli R."/>
            <person name="Thon M.R."/>
        </authorList>
    </citation>
    <scope>NUCLEOTIDE SEQUENCE [LARGE SCALE GENOMIC DNA]</scope>
    <source>
        <strain evidence="3 4">PJ7</strain>
    </source>
</reference>
<dbReference type="InterPro" id="IPR013785">
    <property type="entry name" value="Aldolase_TIM"/>
</dbReference>
<dbReference type="InterPro" id="IPR045247">
    <property type="entry name" value="Oye-like"/>
</dbReference>
<dbReference type="GO" id="GO:0003959">
    <property type="term" value="F:NADPH dehydrogenase activity"/>
    <property type="evidence" value="ECO:0007669"/>
    <property type="project" value="TreeGrafter"/>
</dbReference>
<comment type="caution">
    <text evidence="3">The sequence shown here is derived from an EMBL/GenBank/DDBJ whole genome shotgun (WGS) entry which is preliminary data.</text>
</comment>
<dbReference type="AlphaFoldDB" id="A0A010QA49"/>
<proteinExistence type="predicted"/>